<protein>
    <submittedName>
        <fullName evidence="1">Uncharacterized protein</fullName>
    </submittedName>
</protein>
<sequence>MTKLQKRQVFLLEDTDLETVLARTSRNTVNLLRSATPNSKAVLEQRSVKPCVYRIKGTDTSFFATLSGELHENIVACCGLELVHQFDFFRREGLVFERKQDMEIPILNSKPRADRFQFDHKDLN</sequence>
<evidence type="ECO:0000313" key="2">
    <source>
        <dbReference type="Proteomes" id="UP000221250"/>
    </source>
</evidence>
<gene>
    <name evidence="1" type="ORF">YOLOSWAG_53</name>
</gene>
<accession>A0A1S6L2X5</accession>
<dbReference type="EMBL" id="KY448244">
    <property type="protein sequence ID" value="AQT28537.1"/>
    <property type="molecule type" value="Genomic_DNA"/>
</dbReference>
<dbReference type="Proteomes" id="UP000221250">
    <property type="component" value="Segment"/>
</dbReference>
<reference evidence="1 2" key="1">
    <citation type="submission" date="2017-01" db="EMBL/GenBank/DDBJ databases">
        <authorList>
            <person name="Mah S.A."/>
            <person name="Swanson W.J."/>
            <person name="Moy G.W."/>
            <person name="Vacquier V.D."/>
        </authorList>
    </citation>
    <scope>NUCLEOTIDE SEQUENCE [LARGE SCALE GENOMIC DNA]</scope>
</reference>
<name>A0A1S6L2X5_9CAUD</name>
<organism evidence="1 2">
    <name type="scientific">Erwinia phage vB_EamM_Yoloswag</name>
    <dbReference type="NCBI Taxonomy" id="1958956"/>
    <lineage>
        <taxon>Viruses</taxon>
        <taxon>Duplodnaviria</taxon>
        <taxon>Heunggongvirae</taxon>
        <taxon>Uroviricota</taxon>
        <taxon>Caudoviricetes</taxon>
        <taxon>Yoloswagvirus</taxon>
        <taxon>Yoloswagvirus yoloswag</taxon>
    </lineage>
</organism>
<evidence type="ECO:0000313" key="1">
    <source>
        <dbReference type="EMBL" id="AQT28537.1"/>
    </source>
</evidence>
<keyword evidence="2" id="KW-1185">Reference proteome</keyword>
<proteinExistence type="predicted"/>